<evidence type="ECO:0000313" key="2">
    <source>
        <dbReference type="Proteomes" id="UP000004095"/>
    </source>
</evidence>
<reference evidence="1 2" key="1">
    <citation type="submission" date="2007-01" db="EMBL/GenBank/DDBJ databases">
        <authorList>
            <person name="Haygood M."/>
            <person name="Podell S."/>
            <person name="Anderson C."/>
            <person name="Hopkinson B."/>
            <person name="Roe K."/>
            <person name="Barbeau K."/>
            <person name="Gaasterland T."/>
            <person name="Ferriera S."/>
            <person name="Johnson J."/>
            <person name="Kravitz S."/>
            <person name="Beeson K."/>
            <person name="Sutton G."/>
            <person name="Rogers Y.-H."/>
            <person name="Friedman R."/>
            <person name="Frazier M."/>
            <person name="Venter J.C."/>
        </authorList>
    </citation>
    <scope>NUCLEOTIDE SEQUENCE [LARGE SCALE GENOMIC DNA]</scope>
    <source>
        <strain evidence="1 2">ATCC 23134</strain>
    </source>
</reference>
<keyword evidence="2" id="KW-1185">Reference proteome</keyword>
<dbReference type="AlphaFoldDB" id="A1ZL31"/>
<accession>A1ZL31</accession>
<evidence type="ECO:0008006" key="3">
    <source>
        <dbReference type="Google" id="ProtNLM"/>
    </source>
</evidence>
<evidence type="ECO:0000313" key="1">
    <source>
        <dbReference type="EMBL" id="EAY28997.1"/>
    </source>
</evidence>
<protein>
    <recommendedName>
        <fullName evidence="3">Phage protein</fullName>
    </recommendedName>
</protein>
<name>A1ZL31_MICM2</name>
<dbReference type="EMBL" id="AAWS01000013">
    <property type="protein sequence ID" value="EAY28997.1"/>
    <property type="molecule type" value="Genomic_DNA"/>
</dbReference>
<organism evidence="1 2">
    <name type="scientific">Microscilla marina ATCC 23134</name>
    <dbReference type="NCBI Taxonomy" id="313606"/>
    <lineage>
        <taxon>Bacteria</taxon>
        <taxon>Pseudomonadati</taxon>
        <taxon>Bacteroidota</taxon>
        <taxon>Cytophagia</taxon>
        <taxon>Cytophagales</taxon>
        <taxon>Microscillaceae</taxon>
        <taxon>Microscilla</taxon>
    </lineage>
</organism>
<dbReference type="Proteomes" id="UP000004095">
    <property type="component" value="Unassembled WGS sequence"/>
</dbReference>
<sequence>MNQKYILKFEQNNLEQTYKIGEMDVTGEAEVREITEDAGFIEKVLARFEAMEEDFYKVLQGY</sequence>
<comment type="caution">
    <text evidence="1">The sequence shown here is derived from an EMBL/GenBank/DDBJ whole genome shotgun (WGS) entry which is preliminary data.</text>
</comment>
<proteinExistence type="predicted"/>
<gene>
    <name evidence="1" type="ORF">M23134_00151</name>
</gene>